<dbReference type="RefSeq" id="WP_107215063.1">
    <property type="nucleotide sequence ID" value="NZ_KZ686269.1"/>
</dbReference>
<keyword evidence="8 9" id="KW-0119">Carbohydrate metabolism</keyword>
<dbReference type="HAMAP" id="MF_00067">
    <property type="entry name" value="GmhA"/>
    <property type="match status" value="1"/>
</dbReference>
<dbReference type="PANTHER" id="PTHR30390">
    <property type="entry name" value="SEDOHEPTULOSE 7-PHOSPHATE ISOMERASE / DNAA INITIATOR-ASSOCIATING FACTOR FOR REPLICATION INITIATION"/>
    <property type="match status" value="1"/>
</dbReference>
<feature type="binding site" evidence="9">
    <location>
        <begin position="459"/>
        <end position="461"/>
    </location>
    <ligand>
        <name>substrate</name>
    </ligand>
</feature>
<dbReference type="Gene3D" id="3.40.50.2000">
    <property type="entry name" value="Glycogen Phosphorylase B"/>
    <property type="match status" value="2"/>
</dbReference>
<dbReference type="CDD" id="cd05006">
    <property type="entry name" value="SIS_GmhA"/>
    <property type="match status" value="1"/>
</dbReference>
<accession>A0A2T3HK35</accession>
<dbReference type="GO" id="GO:0008270">
    <property type="term" value="F:zinc ion binding"/>
    <property type="evidence" value="ECO:0007669"/>
    <property type="project" value="UniProtKB-UniRule"/>
</dbReference>
<dbReference type="GO" id="GO:0016757">
    <property type="term" value="F:glycosyltransferase activity"/>
    <property type="evidence" value="ECO:0007669"/>
    <property type="project" value="InterPro"/>
</dbReference>
<feature type="binding site" evidence="9">
    <location>
        <begin position="502"/>
        <end position="503"/>
    </location>
    <ligand>
        <name>substrate</name>
    </ligand>
</feature>
<dbReference type="InterPro" id="IPR050099">
    <property type="entry name" value="SIS_GmhA/DiaA_subfam"/>
</dbReference>
<gene>
    <name evidence="9" type="primary">gmhA</name>
    <name evidence="11" type="ORF">C7T94_09165</name>
</gene>
<comment type="subcellular location">
    <subcellularLocation>
        <location evidence="2 9">Cytoplasm</location>
    </subcellularLocation>
</comment>
<sequence>MKRIAFISEHASPLASLGHKDGGGQNVYVGQLALHLSKMGYAIDIYTRWEDSSQPQVVSMEPGIRVIHVEAGEKRVIPKEELFGLMADFSTNMRSFMVQENLDYQLVHANFFMSGMVAIDLKKALGIPFVITFHALGKVRRLHQKEQDLFPQERLGIEAELVRQADLIIAECPQDKEDLLNLYGAAEEKIEIVPCGFNPEEFFPVDKQVARKQLGLADDEQVILQLGRMVPRKGIDNVIRALPHVTGNKALKLIVVGGQTDDAEMLRLKAIARDLQVTHQVVFEGSKQRRELSMYYNAADIFVTTPWYEPFGITPLEAMACGTPVIGANVGGIKYTVQEGKTGYLVTHNSPHELARRLTDLLGDDAKRLKMGAEAIKRVNRNFTWEKVALQVSGVYQRVLGKTAMQDTEDDVAEVQEALYEAALTFYRSSAALSSVVAEAAAIMSSCLRKGRKILVCGNGGSAAESQHLAAELVGRFEIPERRGLPVISLTADTSILTAWGNDFGFDRVFERQVEAYGQEGDVLIVLSTSGRSENILRAMRAATAAGMQNIAMLGKDGGAAAKLADISLIVPSESTQRIQELHLHLVHLLCTLVEKHLFMAKPEQERETARQAIRMMPVKLGTEAAADSMQKRRYGS</sequence>
<comment type="miscellaneous">
    <text evidence="9">The reaction produces a racemic mixture of D-glycero-alpha-D-manno-heptose 7-phosphate and D-glycero-beta-D-manno-heptose 7-phosphate.</text>
</comment>
<dbReference type="Pfam" id="PF00534">
    <property type="entry name" value="Glycos_transf_1"/>
    <property type="match status" value="1"/>
</dbReference>
<feature type="domain" description="SIS" evidence="10">
    <location>
        <begin position="444"/>
        <end position="609"/>
    </location>
</feature>
<feature type="binding site" evidence="9">
    <location>
        <position position="533"/>
    </location>
    <ligand>
        <name>substrate</name>
    </ligand>
</feature>
<dbReference type="SUPFAM" id="SSF53756">
    <property type="entry name" value="UDP-Glycosyltransferase/glycogen phosphorylase"/>
    <property type="match status" value="1"/>
</dbReference>
<dbReference type="EMBL" id="PYLS01000005">
    <property type="protein sequence ID" value="PST82802.1"/>
    <property type="molecule type" value="Genomic_DNA"/>
</dbReference>
<comment type="caution">
    <text evidence="11">The sequence shown here is derived from an EMBL/GenBank/DDBJ whole genome shotgun (WGS) entry which is preliminary data.</text>
</comment>
<evidence type="ECO:0000259" key="10">
    <source>
        <dbReference type="PROSITE" id="PS51464"/>
    </source>
</evidence>
<evidence type="ECO:0000256" key="3">
    <source>
        <dbReference type="ARBA" id="ARBA00009894"/>
    </source>
</evidence>
<organism evidence="11 12">
    <name type="scientific">Pedobacter yulinensis</name>
    <dbReference type="NCBI Taxonomy" id="2126353"/>
    <lineage>
        <taxon>Bacteria</taxon>
        <taxon>Pseudomonadati</taxon>
        <taxon>Bacteroidota</taxon>
        <taxon>Sphingobacteriia</taxon>
        <taxon>Sphingobacteriales</taxon>
        <taxon>Sphingobacteriaceae</taxon>
        <taxon>Pedobacter</taxon>
    </lineage>
</organism>
<evidence type="ECO:0000256" key="6">
    <source>
        <dbReference type="ARBA" id="ARBA00022833"/>
    </source>
</evidence>
<dbReference type="InterPro" id="IPR035461">
    <property type="entry name" value="GmhA/DiaA"/>
</dbReference>
<evidence type="ECO:0000256" key="8">
    <source>
        <dbReference type="ARBA" id="ARBA00023277"/>
    </source>
</evidence>
<dbReference type="GO" id="GO:0008968">
    <property type="term" value="F:D-sedoheptulose 7-phosphate isomerase activity"/>
    <property type="evidence" value="ECO:0007669"/>
    <property type="project" value="UniProtKB-UniRule"/>
</dbReference>
<dbReference type="InterPro" id="IPR001347">
    <property type="entry name" value="SIS_dom"/>
</dbReference>
<feature type="binding site" evidence="9">
    <location>
        <position position="472"/>
    </location>
    <ligand>
        <name>substrate</name>
    </ligand>
</feature>
<evidence type="ECO:0000256" key="7">
    <source>
        <dbReference type="ARBA" id="ARBA00023235"/>
    </source>
</evidence>
<dbReference type="Pfam" id="PF13439">
    <property type="entry name" value="Glyco_transf_4"/>
    <property type="match status" value="1"/>
</dbReference>
<dbReference type="InterPro" id="IPR004515">
    <property type="entry name" value="Phosphoheptose_Isoase"/>
</dbReference>
<dbReference type="EC" id="5.3.1.28" evidence="9"/>
<feature type="binding site" evidence="9">
    <location>
        <position position="588"/>
    </location>
    <ligand>
        <name>Zn(2+)</name>
        <dbReference type="ChEBI" id="CHEBI:29105"/>
    </ligand>
</feature>
<evidence type="ECO:0000256" key="9">
    <source>
        <dbReference type="HAMAP-Rule" id="MF_00067"/>
    </source>
</evidence>
<dbReference type="SUPFAM" id="SSF53697">
    <property type="entry name" value="SIS domain"/>
    <property type="match status" value="1"/>
</dbReference>
<evidence type="ECO:0000256" key="4">
    <source>
        <dbReference type="ARBA" id="ARBA00022490"/>
    </source>
</evidence>
<evidence type="ECO:0000256" key="5">
    <source>
        <dbReference type="ARBA" id="ARBA00022723"/>
    </source>
</evidence>
<dbReference type="GO" id="GO:0005737">
    <property type="term" value="C:cytoplasm"/>
    <property type="evidence" value="ECO:0007669"/>
    <property type="project" value="UniProtKB-SubCell"/>
</dbReference>
<dbReference type="InterPro" id="IPR046348">
    <property type="entry name" value="SIS_dom_sf"/>
</dbReference>
<dbReference type="InterPro" id="IPR001296">
    <property type="entry name" value="Glyco_trans_1"/>
</dbReference>
<keyword evidence="6 9" id="KW-0862">Zinc</keyword>
<proteinExistence type="inferred from homology"/>
<dbReference type="AlphaFoldDB" id="A0A2T3HK35"/>
<dbReference type="InterPro" id="IPR028098">
    <property type="entry name" value="Glyco_trans_4-like_N"/>
</dbReference>
<keyword evidence="5 9" id="KW-0479">Metal-binding</keyword>
<comment type="pathway">
    <text evidence="9">Carbohydrate biosynthesis; D-glycero-D-manno-heptose 7-phosphate biosynthesis; D-glycero-alpha-D-manno-heptose 7-phosphate and D-glycero-beta-D-manno-heptose 7-phosphate from sedoheptulose 7-phosphate: step 1/1.</text>
</comment>
<name>A0A2T3HK35_9SPHI</name>
<dbReference type="PROSITE" id="PS51464">
    <property type="entry name" value="SIS"/>
    <property type="match status" value="1"/>
</dbReference>
<protein>
    <recommendedName>
        <fullName evidence="9">Phosphoheptose isomerase</fullName>
        <ecNumber evidence="9">5.3.1.28</ecNumber>
    </recommendedName>
    <alternativeName>
        <fullName evidence="9">Sedoheptulose 7-phosphate isomerase</fullName>
    </alternativeName>
</protein>
<evidence type="ECO:0000256" key="2">
    <source>
        <dbReference type="ARBA" id="ARBA00004496"/>
    </source>
</evidence>
<reference evidence="11 12" key="1">
    <citation type="submission" date="2018-03" db="EMBL/GenBank/DDBJ databases">
        <authorList>
            <person name="Keele B.F."/>
        </authorList>
    </citation>
    <scope>NUCLEOTIDE SEQUENCE [LARGE SCALE GENOMIC DNA]</scope>
    <source>
        <strain evidence="11 12">YL28-9</strain>
    </source>
</reference>
<feature type="binding site" evidence="9">
    <location>
        <position position="580"/>
    </location>
    <ligand>
        <name>Zn(2+)</name>
        <dbReference type="ChEBI" id="CHEBI:29105"/>
    </ligand>
</feature>
<dbReference type="GO" id="GO:0005975">
    <property type="term" value="P:carbohydrate metabolic process"/>
    <property type="evidence" value="ECO:0007669"/>
    <property type="project" value="UniProtKB-UniRule"/>
</dbReference>
<dbReference type="Proteomes" id="UP000240912">
    <property type="component" value="Unassembled WGS sequence"/>
</dbReference>
<dbReference type="GO" id="GO:0097367">
    <property type="term" value="F:carbohydrate derivative binding"/>
    <property type="evidence" value="ECO:0007669"/>
    <property type="project" value="InterPro"/>
</dbReference>
<evidence type="ECO:0000313" key="11">
    <source>
        <dbReference type="EMBL" id="PST82802.1"/>
    </source>
</evidence>
<evidence type="ECO:0000256" key="1">
    <source>
        <dbReference type="ARBA" id="ARBA00000348"/>
    </source>
</evidence>
<dbReference type="UniPathway" id="UPA00041">
    <property type="reaction ID" value="UER00436"/>
</dbReference>
<feature type="binding site" evidence="9">
    <location>
        <position position="580"/>
    </location>
    <ligand>
        <name>substrate</name>
    </ligand>
</feature>
<dbReference type="Gene3D" id="3.40.50.10490">
    <property type="entry name" value="Glucose-6-phosphate isomerase like protein, domain 1"/>
    <property type="match status" value="1"/>
</dbReference>
<feature type="binding site" evidence="9">
    <location>
        <position position="468"/>
    </location>
    <ligand>
        <name>Zn(2+)</name>
        <dbReference type="ChEBI" id="CHEBI:29105"/>
    </ligand>
</feature>
<comment type="catalytic activity">
    <reaction evidence="1 9">
        <text>2 D-sedoheptulose 7-phosphate = D-glycero-alpha-D-manno-heptose 7-phosphate + D-glycero-beta-D-manno-heptose 7-phosphate</text>
        <dbReference type="Rhea" id="RHEA:27489"/>
        <dbReference type="ChEBI" id="CHEBI:57483"/>
        <dbReference type="ChEBI" id="CHEBI:60203"/>
        <dbReference type="ChEBI" id="CHEBI:60204"/>
        <dbReference type="EC" id="5.3.1.28"/>
    </reaction>
</comment>
<dbReference type="Pfam" id="PF13580">
    <property type="entry name" value="SIS_2"/>
    <property type="match status" value="1"/>
</dbReference>
<evidence type="ECO:0000313" key="12">
    <source>
        <dbReference type="Proteomes" id="UP000240912"/>
    </source>
</evidence>
<dbReference type="OrthoDB" id="9810929at2"/>
<comment type="cofactor">
    <cofactor evidence="9">
        <name>Zn(2+)</name>
        <dbReference type="ChEBI" id="CHEBI:29105"/>
    </cofactor>
    <text evidence="9">Binds 1 zinc ion per subunit.</text>
</comment>
<dbReference type="PANTHER" id="PTHR30390:SF6">
    <property type="entry name" value="DNAA INITIATOR-ASSOCIATING PROTEIN DIAA"/>
    <property type="match status" value="1"/>
</dbReference>
<comment type="similarity">
    <text evidence="3 9">Belongs to the SIS family. GmhA subfamily.</text>
</comment>
<keyword evidence="4 9" id="KW-0963">Cytoplasm</keyword>
<comment type="function">
    <text evidence="9">Catalyzes the isomerization of sedoheptulose 7-phosphate in D-glycero-D-manno-heptose 7-phosphate.</text>
</comment>
<keyword evidence="12" id="KW-1185">Reference proteome</keyword>
<feature type="binding site" evidence="9">
    <location>
        <position position="472"/>
    </location>
    <ligand>
        <name>Zn(2+)</name>
        <dbReference type="ChEBI" id="CHEBI:29105"/>
    </ligand>
</feature>
<keyword evidence="7 9" id="KW-0413">Isomerase</keyword>
<dbReference type="GO" id="GO:2001061">
    <property type="term" value="P:D-glycero-D-manno-heptose 7-phosphate biosynthetic process"/>
    <property type="evidence" value="ECO:0007669"/>
    <property type="project" value="UniProtKB-UniPathway"/>
</dbReference>
<feature type="binding site" evidence="9">
    <location>
        <begin position="528"/>
        <end position="530"/>
    </location>
    <ligand>
        <name>substrate</name>
    </ligand>
</feature>